<feature type="signal peptide" evidence="10">
    <location>
        <begin position="1"/>
        <end position="23"/>
    </location>
</feature>
<gene>
    <name evidence="13" type="ORF">A3860_29200</name>
</gene>
<comment type="similarity">
    <text evidence="8 9">Belongs to the TonB-dependent receptor family.</text>
</comment>
<dbReference type="InterPro" id="IPR036942">
    <property type="entry name" value="Beta-barrel_TonB_sf"/>
</dbReference>
<dbReference type="Pfam" id="PF00593">
    <property type="entry name" value="TonB_dep_Rec_b-barrel"/>
    <property type="match status" value="1"/>
</dbReference>
<keyword evidence="10" id="KW-0732">Signal</keyword>
<keyword evidence="14" id="KW-1185">Reference proteome</keyword>
<feature type="domain" description="TonB-dependent receptor-like beta-barrel" evidence="11">
    <location>
        <begin position="422"/>
        <end position="891"/>
    </location>
</feature>
<evidence type="ECO:0000256" key="7">
    <source>
        <dbReference type="ARBA" id="ARBA00023237"/>
    </source>
</evidence>
<protein>
    <submittedName>
        <fullName evidence="13">SusC/RagA family TonB-linked outer membrane protein</fullName>
    </submittedName>
</protein>
<evidence type="ECO:0000259" key="11">
    <source>
        <dbReference type="Pfam" id="PF00593"/>
    </source>
</evidence>
<organism evidence="13 14">
    <name type="scientific">Niastella vici</name>
    <dbReference type="NCBI Taxonomy" id="1703345"/>
    <lineage>
        <taxon>Bacteria</taxon>
        <taxon>Pseudomonadati</taxon>
        <taxon>Bacteroidota</taxon>
        <taxon>Chitinophagia</taxon>
        <taxon>Chitinophagales</taxon>
        <taxon>Chitinophagaceae</taxon>
        <taxon>Niastella</taxon>
    </lineage>
</organism>
<dbReference type="InterPro" id="IPR008969">
    <property type="entry name" value="CarboxyPept-like_regulatory"/>
</dbReference>
<evidence type="ECO:0000256" key="1">
    <source>
        <dbReference type="ARBA" id="ARBA00004571"/>
    </source>
</evidence>
<keyword evidence="3 8" id="KW-1134">Transmembrane beta strand</keyword>
<feature type="chain" id="PRO_5013161847" evidence="10">
    <location>
        <begin position="24"/>
        <end position="1021"/>
    </location>
</feature>
<dbReference type="NCBIfam" id="TIGR04056">
    <property type="entry name" value="OMP_RagA_SusC"/>
    <property type="match status" value="1"/>
</dbReference>
<evidence type="ECO:0000256" key="8">
    <source>
        <dbReference type="PROSITE-ProRule" id="PRU01360"/>
    </source>
</evidence>
<reference evidence="13 14" key="1">
    <citation type="submission" date="2016-03" db="EMBL/GenBank/DDBJ databases">
        <title>Niastella vici sp. nov., isolated from farmland soil.</title>
        <authorList>
            <person name="Chen L."/>
            <person name="Wang D."/>
            <person name="Yang S."/>
            <person name="Wang G."/>
        </authorList>
    </citation>
    <scope>NUCLEOTIDE SEQUENCE [LARGE SCALE GENOMIC DNA]</scope>
    <source>
        <strain evidence="13 14">DJ57</strain>
    </source>
</reference>
<keyword evidence="7 8" id="KW-0998">Cell outer membrane</keyword>
<evidence type="ECO:0000256" key="2">
    <source>
        <dbReference type="ARBA" id="ARBA00022448"/>
    </source>
</evidence>
<dbReference type="InterPro" id="IPR023997">
    <property type="entry name" value="TonB-dep_OMP_SusC/RagA_CS"/>
</dbReference>
<accession>A0A1V9FUK1</accession>
<dbReference type="NCBIfam" id="TIGR04057">
    <property type="entry name" value="SusC_RagA_signa"/>
    <property type="match status" value="1"/>
</dbReference>
<dbReference type="InterPro" id="IPR000531">
    <property type="entry name" value="Beta-barrel_TonB"/>
</dbReference>
<dbReference type="InterPro" id="IPR039426">
    <property type="entry name" value="TonB-dep_rcpt-like"/>
</dbReference>
<evidence type="ECO:0000313" key="13">
    <source>
        <dbReference type="EMBL" id="OQP62035.1"/>
    </source>
</evidence>
<dbReference type="OrthoDB" id="609136at2"/>
<dbReference type="GO" id="GO:0009279">
    <property type="term" value="C:cell outer membrane"/>
    <property type="evidence" value="ECO:0007669"/>
    <property type="project" value="UniProtKB-SubCell"/>
</dbReference>
<evidence type="ECO:0000256" key="9">
    <source>
        <dbReference type="RuleBase" id="RU003357"/>
    </source>
</evidence>
<dbReference type="InterPro" id="IPR012910">
    <property type="entry name" value="Plug_dom"/>
</dbReference>
<evidence type="ECO:0000313" key="14">
    <source>
        <dbReference type="Proteomes" id="UP000192796"/>
    </source>
</evidence>
<proteinExistence type="inferred from homology"/>
<dbReference type="RefSeq" id="WP_081149530.1">
    <property type="nucleotide sequence ID" value="NZ_LVYD01000052.1"/>
</dbReference>
<dbReference type="SUPFAM" id="SSF56935">
    <property type="entry name" value="Porins"/>
    <property type="match status" value="1"/>
</dbReference>
<dbReference type="SUPFAM" id="SSF49464">
    <property type="entry name" value="Carboxypeptidase regulatory domain-like"/>
    <property type="match status" value="1"/>
</dbReference>
<dbReference type="Gene3D" id="2.40.170.20">
    <property type="entry name" value="TonB-dependent receptor, beta-barrel domain"/>
    <property type="match status" value="1"/>
</dbReference>
<dbReference type="Proteomes" id="UP000192796">
    <property type="component" value="Unassembled WGS sequence"/>
</dbReference>
<evidence type="ECO:0000256" key="10">
    <source>
        <dbReference type="SAM" id="SignalP"/>
    </source>
</evidence>
<keyword evidence="2 8" id="KW-0813">Transport</keyword>
<comment type="caution">
    <text evidence="13">The sequence shown here is derived from an EMBL/GenBank/DDBJ whole genome shotgun (WGS) entry which is preliminary data.</text>
</comment>
<name>A0A1V9FUK1_9BACT</name>
<comment type="subcellular location">
    <subcellularLocation>
        <location evidence="1 8">Cell outer membrane</location>
        <topology evidence="1 8">Multi-pass membrane protein</topology>
    </subcellularLocation>
</comment>
<dbReference type="AlphaFoldDB" id="A0A1V9FUK1"/>
<feature type="domain" description="TonB-dependent receptor plug" evidence="12">
    <location>
        <begin position="117"/>
        <end position="237"/>
    </location>
</feature>
<dbReference type="Pfam" id="PF13715">
    <property type="entry name" value="CarbopepD_reg_2"/>
    <property type="match status" value="1"/>
</dbReference>
<keyword evidence="5 9" id="KW-0798">TonB box</keyword>
<dbReference type="Gene3D" id="2.170.130.10">
    <property type="entry name" value="TonB-dependent receptor, plug domain"/>
    <property type="match status" value="1"/>
</dbReference>
<keyword evidence="4 8" id="KW-0812">Transmembrane</keyword>
<evidence type="ECO:0000256" key="5">
    <source>
        <dbReference type="ARBA" id="ARBA00023077"/>
    </source>
</evidence>
<evidence type="ECO:0000256" key="6">
    <source>
        <dbReference type="ARBA" id="ARBA00023136"/>
    </source>
</evidence>
<dbReference type="Pfam" id="PF07715">
    <property type="entry name" value="Plug"/>
    <property type="match status" value="1"/>
</dbReference>
<keyword evidence="6 8" id="KW-0472">Membrane</keyword>
<dbReference type="InterPro" id="IPR037066">
    <property type="entry name" value="Plug_dom_sf"/>
</dbReference>
<evidence type="ECO:0000259" key="12">
    <source>
        <dbReference type="Pfam" id="PF07715"/>
    </source>
</evidence>
<dbReference type="InterPro" id="IPR023996">
    <property type="entry name" value="TonB-dep_OMP_SusC/RagA"/>
</dbReference>
<evidence type="ECO:0000256" key="4">
    <source>
        <dbReference type="ARBA" id="ARBA00022692"/>
    </source>
</evidence>
<evidence type="ECO:0000256" key="3">
    <source>
        <dbReference type="ARBA" id="ARBA00022452"/>
    </source>
</evidence>
<dbReference type="EMBL" id="LVYD01000052">
    <property type="protein sequence ID" value="OQP62035.1"/>
    <property type="molecule type" value="Genomic_DNA"/>
</dbReference>
<dbReference type="PROSITE" id="PS52016">
    <property type="entry name" value="TONB_DEPENDENT_REC_3"/>
    <property type="match status" value="1"/>
</dbReference>
<sequence>MQSKLLCIMAFTAALFIYTGALAQSKLVKGKVQDENGGPVPKASVLLKGSKSGTSTGDDGSFQLSVPANATLIVTAIGYNRSEIKTGAQEFVTVSLMPDGRALNEVVVTALGVKREKRNLTFSSQEIKTDELVRAKEPNILNAMTGKVSGVQITSSSGTPGASSRIVIRGVTSITRNNEALIVVDGIPVNNSETGAVNSGPGSNRLIDFDPSIIESVNVLKGAAATALYGSAGARGVVMITTKSGSGSKKPAITISQDLSFENGIFPKIQNKYAQGDRKVINGVLYDNVYYDGETDKASSSWGPLMDTLRVNGQPVQKRNQVKDFFQTGVTSNSTISFSGSNSPGSNYFASYSYLDQKGIVPTTYLKRHTLFSKFTTKLTDKLSGTFQFNYANSRTNRMPEGYILESPIWTIYTAPISWNPLPYLNTDGTQRLYRFSRNNPYWVLDNVYTHGTVNRFVPVVTLNYAPFNWMNITERMGADIYTEQVKYYEAVGSVANPNGVIVDRVNTFRQYNHDLIIDLHKQFNKFNVQLLLGNNVLSTYNQDVQGRGVGLSVTSGYDNVANASSQTYSEKHYLTRKTGFYSQANIDYNHMLNLALTGRYDGTSVLAQKKNFYPYGSVAAGFVFSELFNPKLSSVINFGKVRASYATVGNDNVDAYALTTPYLSVNSINNTDVGGISFPYQGQNGFLLSDILGNPLLKNELVKEFETGIELKALNNRIGAEISWFYKKVQDGLIPVTISPTTGYNQTTINTARMQTKGIEILLNANPVRTGKFNWDLVFSFTKLRNKILALHEGLNSVNIGFTQAIVGEPYGVKYGTRFARDSATGKLLIDADGLPFADDKQGILGTVTPDWLAGLTNNLSYGPFSLSFFFDMKKGGVTENNVDGYGYFYGTPKVTEDRGVRTVAGISIVDGKDNTVAVKGQDYWRRVSGVMESVIQDATYIKLRNVTIGYVLPAKLIEKTPLKSASLTVTGRNLWIHSPHFTGGDPENNSFGSSNGSLGLYSFSTPTPRSINISLKVGL</sequence>
<dbReference type="Gene3D" id="2.60.40.1120">
    <property type="entry name" value="Carboxypeptidase-like, regulatory domain"/>
    <property type="match status" value="1"/>
</dbReference>
<dbReference type="STRING" id="1703345.A3860_29200"/>